<evidence type="ECO:0000313" key="5">
    <source>
        <dbReference type="EMBL" id="CAB4002199.1"/>
    </source>
</evidence>
<evidence type="ECO:0000256" key="3">
    <source>
        <dbReference type="ARBA" id="ARBA00022833"/>
    </source>
</evidence>
<feature type="region of interest" description="Disordered" evidence="4">
    <location>
        <begin position="156"/>
        <end position="223"/>
    </location>
</feature>
<dbReference type="Gene3D" id="3.30.160.60">
    <property type="entry name" value="Classic Zinc Finger"/>
    <property type="match status" value="3"/>
</dbReference>
<dbReference type="OrthoDB" id="5964457at2759"/>
<dbReference type="Gene3D" id="3.40.960.10">
    <property type="entry name" value="VSR Endonuclease"/>
    <property type="match status" value="1"/>
</dbReference>
<keyword evidence="3" id="KW-0862">Zinc</keyword>
<dbReference type="PANTHER" id="PTHR33206">
    <property type="entry name" value="PROTEIN CBG10425"/>
    <property type="match status" value="1"/>
</dbReference>
<gene>
    <name evidence="5" type="ORF">PACLA_8A060107</name>
</gene>
<dbReference type="SUPFAM" id="SSF56672">
    <property type="entry name" value="DNA/RNA polymerases"/>
    <property type="match status" value="1"/>
</dbReference>
<dbReference type="GO" id="GO:0008270">
    <property type="term" value="F:zinc ion binding"/>
    <property type="evidence" value="ECO:0007669"/>
    <property type="project" value="UniProtKB-KW"/>
</dbReference>
<dbReference type="GO" id="GO:0006281">
    <property type="term" value="P:DNA repair"/>
    <property type="evidence" value="ECO:0007669"/>
    <property type="project" value="UniProtKB-ARBA"/>
</dbReference>
<reference evidence="5" key="1">
    <citation type="submission" date="2020-04" db="EMBL/GenBank/DDBJ databases">
        <authorList>
            <person name="Alioto T."/>
            <person name="Alioto T."/>
            <person name="Gomez Garrido J."/>
        </authorList>
    </citation>
    <scope>NUCLEOTIDE SEQUENCE</scope>
    <source>
        <strain evidence="5">A484AB</strain>
    </source>
</reference>
<feature type="compositionally biased region" description="Pro residues" evidence="4">
    <location>
        <begin position="206"/>
        <end position="219"/>
    </location>
</feature>
<protein>
    <submittedName>
        <fullName evidence="5">Zinc finger and SCAN domain-containing 22</fullName>
    </submittedName>
</protein>
<keyword evidence="1" id="KW-0479">Metal-binding</keyword>
<dbReference type="InterPro" id="IPR011335">
    <property type="entry name" value="Restrct_endonuc-II-like"/>
</dbReference>
<dbReference type="SMART" id="SM00355">
    <property type="entry name" value="ZnF_C2H2"/>
    <property type="match status" value="4"/>
</dbReference>
<dbReference type="SUPFAM" id="SSF57667">
    <property type="entry name" value="beta-beta-alpha zinc fingers"/>
    <property type="match status" value="2"/>
</dbReference>
<evidence type="ECO:0000256" key="1">
    <source>
        <dbReference type="ARBA" id="ARBA00022723"/>
    </source>
</evidence>
<dbReference type="PANTHER" id="PTHR33206:SF1">
    <property type="entry name" value="DNA-DIRECTED DNA POLYMERASE"/>
    <property type="match status" value="1"/>
</dbReference>
<dbReference type="EMBL" id="CACRXK020004283">
    <property type="protein sequence ID" value="CAB4002199.1"/>
    <property type="molecule type" value="Genomic_DNA"/>
</dbReference>
<comment type="caution">
    <text evidence="5">The sequence shown here is derived from an EMBL/GenBank/DDBJ whole genome shotgun (WGS) entry which is preliminary data.</text>
</comment>
<evidence type="ECO:0000256" key="4">
    <source>
        <dbReference type="SAM" id="MobiDB-lite"/>
    </source>
</evidence>
<name>A0A6S7HD68_PARCT</name>
<accession>A0A6S7HD68</accession>
<proteinExistence type="predicted"/>
<keyword evidence="6" id="KW-1185">Reference proteome</keyword>
<evidence type="ECO:0000256" key="2">
    <source>
        <dbReference type="ARBA" id="ARBA00022771"/>
    </source>
</evidence>
<dbReference type="FunFam" id="3.30.160.60:FF:000446">
    <property type="entry name" value="Zinc finger protein"/>
    <property type="match status" value="1"/>
</dbReference>
<sequence>MSELENDDVNRQLCAVAADEMFESWSSETQEQILAEWNDWRRDENPGHSCDECGKTFTRSSDLKRHTKRVHTGERAFSCNHCDKSFARKDMLKRHEKVHSKEKIYECHRCHKKFARKDKLNRHMKMHERRGAEREYTCKVCGEVFRNIFPLQAHQREVHQVGRGKRTKTPTRRTKRQRTDEPEPTRSSTRVNEGASTSAVVNEGPQPFPQDPLLPPPNLPSQLHRDHWRAIRTRQSPDNRVQDWYNYRLSSANMGQLVDDIERIFEDQSTVFKLNLSFGFVLFNNETQQMQYHHPSANNNRVFDSPFQIHNREDLVQVRETMQNIDIHEWARQQRPNSKWIVMGITNVIFYVTKLRDHLIGRSVRLPKYVLENPATVSLDCDSNTSLPYEDKLCFFRCLAMHKGCHPKNLERDTHHFYEQYSEDDDFDGVTLEELPELEKLFELNIYVYCLTELHDEGEDKTSIVAQLIQRSHCRYTNSMYLNLYDSESLKPTRANMRSNYTSHLPWWCLHSSTTIFDLLADEGIEIPEDLKYFPYRATFDFECYFKRETEHPRNTAKLTWEAEHIPLSISVCSNVPGYDQPKCFVSSGSTSEIIQQFVEYLVEVSQESYGLLLDQFSDVFRQIDERVNEVGENEVMEVVAGEDNEVSEDEVDKDKDVEERDVVHPLLKLQDKLSEYLQELPILGFNSGKYDINAAKNPFFSHLVKHEQVKFVIKRNNNHMCLKTQHLKFLDITNYLAPGFSYEQFLKAYECSQTKGYFPYEWVDSLDKLNHCSLPPRETFHSTLSGTDITEDQYEYCQGVWDENNMTTFRDFLVWYNNLDVVPFLEAIDKMSNFWQERNIDMFKDGVSVPGLTMKYLFSNIPGTYFSLFSDKDKDMYYSMKDNNVGGPSIIFNRYHEKEKSSIRKEEMRARGKESKPCKNVVGYDANALYLWAIMQDMPTGQYTRRLEEDGFKKRWSGKMAIEWLEWQAYSRGISIRHEYNNTEKRIGTRRLPVDGFHAESQTVFQFHGCYWHGHNCHLNEGKEVNEKRDKPMKELLEDTQRNSAYITKQGFNLVECWECEWRDIKKRNTALQRFIATQLRRPLDKVKTMTTRSIVNAVKSDKLFGCVECDIHVPESLREYFKEMCPIFKNTEICREDIGEFMKSYAEENNIMPRPRRSLIGSMIGKKIMLATPLLKWYLEHGLEVTHVYQIVEYTPKPCFKPFGDVVSDARRAGDADPSKAIIADTMKLVGNSSYGKTITNKERHRKVDYCNDDEVSELINSPFYRQMNVIDDDTYEVESAKKKIKLDLPLQVGFFVYQYAKLRMLQFYYDCLDTYLDRSDYEYCEMDTDSAYIAISGESVEELVKPGLREAFENDKCNWFPRSDTTEHAKYDRRKPGLFKVEWEGDGIVSLCSKTYYCFGEKDKYSCKGVNKKNNVINKDKYLDVLLSKRSGSGVNRGFRVLNNTMCTYVQVKNAFSYFYPKRKVLEDGVSTIPLDI</sequence>
<dbReference type="InterPro" id="IPR013087">
    <property type="entry name" value="Znf_C2H2_type"/>
</dbReference>
<feature type="compositionally biased region" description="Polar residues" evidence="4">
    <location>
        <begin position="185"/>
        <end position="200"/>
    </location>
</feature>
<dbReference type="Proteomes" id="UP001152795">
    <property type="component" value="Unassembled WGS sequence"/>
</dbReference>
<organism evidence="5 6">
    <name type="scientific">Paramuricea clavata</name>
    <name type="common">Red gorgonian</name>
    <name type="synonym">Violescent sea-whip</name>
    <dbReference type="NCBI Taxonomy" id="317549"/>
    <lineage>
        <taxon>Eukaryota</taxon>
        <taxon>Metazoa</taxon>
        <taxon>Cnidaria</taxon>
        <taxon>Anthozoa</taxon>
        <taxon>Octocorallia</taxon>
        <taxon>Malacalcyonacea</taxon>
        <taxon>Plexauridae</taxon>
        <taxon>Paramuricea</taxon>
    </lineage>
</organism>
<keyword evidence="2" id="KW-0863">Zinc-finger</keyword>
<feature type="compositionally biased region" description="Basic residues" evidence="4">
    <location>
        <begin position="162"/>
        <end position="176"/>
    </location>
</feature>
<dbReference type="Pfam" id="PF00096">
    <property type="entry name" value="zf-C2H2"/>
    <property type="match status" value="4"/>
</dbReference>
<dbReference type="InterPro" id="IPR043502">
    <property type="entry name" value="DNA/RNA_pol_sf"/>
</dbReference>
<evidence type="ECO:0000313" key="6">
    <source>
        <dbReference type="Proteomes" id="UP001152795"/>
    </source>
</evidence>
<dbReference type="SUPFAM" id="SSF52980">
    <property type="entry name" value="Restriction endonuclease-like"/>
    <property type="match status" value="1"/>
</dbReference>
<dbReference type="InterPro" id="IPR036236">
    <property type="entry name" value="Znf_C2H2_sf"/>
</dbReference>
<dbReference type="PROSITE" id="PS50157">
    <property type="entry name" value="ZINC_FINGER_C2H2_2"/>
    <property type="match status" value="4"/>
</dbReference>
<dbReference type="FunFam" id="3.30.160.60:FF:002460">
    <property type="entry name" value="Zgc:174574"/>
    <property type="match status" value="1"/>
</dbReference>
<dbReference type="PROSITE" id="PS00028">
    <property type="entry name" value="ZINC_FINGER_C2H2_1"/>
    <property type="match status" value="4"/>
</dbReference>